<organism evidence="9 10">
    <name type="scientific">Thalassiosira pseudonana</name>
    <name type="common">Marine diatom</name>
    <name type="synonym">Cyclotella nana</name>
    <dbReference type="NCBI Taxonomy" id="35128"/>
    <lineage>
        <taxon>Eukaryota</taxon>
        <taxon>Sar</taxon>
        <taxon>Stramenopiles</taxon>
        <taxon>Ochrophyta</taxon>
        <taxon>Bacillariophyta</taxon>
        <taxon>Coscinodiscophyceae</taxon>
        <taxon>Thalassiosirophycidae</taxon>
        <taxon>Thalassiosirales</taxon>
        <taxon>Thalassiosiraceae</taxon>
        <taxon>Thalassiosira</taxon>
    </lineage>
</organism>
<dbReference type="InterPro" id="IPR000620">
    <property type="entry name" value="EamA_dom"/>
</dbReference>
<dbReference type="InterPro" id="IPR051258">
    <property type="entry name" value="Diverse_Substrate_Transporter"/>
</dbReference>
<feature type="domain" description="EamA" evidence="8">
    <location>
        <begin position="151"/>
        <end position="273"/>
    </location>
</feature>
<keyword evidence="5 6" id="KW-0472">Membrane</keyword>
<feature type="signal peptide" evidence="7">
    <location>
        <begin position="1"/>
        <end position="27"/>
    </location>
</feature>
<comment type="subcellular location">
    <subcellularLocation>
        <location evidence="1">Cell membrane</location>
        <topology evidence="1">Multi-pass membrane protein</topology>
    </subcellularLocation>
</comment>
<dbReference type="AlphaFoldDB" id="B8C9Z6"/>
<dbReference type="EMBL" id="CM000647">
    <property type="protein sequence ID" value="EED89415.1"/>
    <property type="molecule type" value="Genomic_DNA"/>
</dbReference>
<dbReference type="Proteomes" id="UP000001449">
    <property type="component" value="Chromosome 12"/>
</dbReference>
<feature type="transmembrane region" description="Helical" evidence="6">
    <location>
        <begin position="204"/>
        <end position="223"/>
    </location>
</feature>
<evidence type="ECO:0000313" key="9">
    <source>
        <dbReference type="EMBL" id="EED89415.1"/>
    </source>
</evidence>
<dbReference type="OMA" id="TWRWSWK"/>
<evidence type="ECO:0000256" key="6">
    <source>
        <dbReference type="SAM" id="Phobius"/>
    </source>
</evidence>
<dbReference type="KEGG" id="tps:THAPSDRAFT_24425"/>
<keyword evidence="7" id="KW-0732">Signal</keyword>
<dbReference type="Pfam" id="PF00892">
    <property type="entry name" value="EamA"/>
    <property type="match status" value="2"/>
</dbReference>
<keyword evidence="2" id="KW-1003">Cell membrane</keyword>
<feature type="transmembrane region" description="Helical" evidence="6">
    <location>
        <begin position="229"/>
        <end position="248"/>
    </location>
</feature>
<dbReference type="GeneID" id="7443241"/>
<dbReference type="InParanoid" id="B8C9Z6"/>
<dbReference type="eggNOG" id="ENOG502S80D">
    <property type="taxonomic scope" value="Eukaryota"/>
</dbReference>
<dbReference type="RefSeq" id="XP_002292954.1">
    <property type="nucleotide sequence ID" value="XM_002292918.1"/>
</dbReference>
<name>B8C9Z6_THAPS</name>
<evidence type="ECO:0000313" key="10">
    <source>
        <dbReference type="Proteomes" id="UP000001449"/>
    </source>
</evidence>
<dbReference type="SUPFAM" id="SSF103481">
    <property type="entry name" value="Multidrug resistance efflux transporter EmrE"/>
    <property type="match status" value="2"/>
</dbReference>
<keyword evidence="3 6" id="KW-0812">Transmembrane</keyword>
<keyword evidence="4 6" id="KW-1133">Transmembrane helix</keyword>
<dbReference type="HOGENOM" id="CLU_588637_0_0_1"/>
<proteinExistence type="predicted"/>
<feature type="chain" id="PRO_5002866402" description="EamA domain-containing protein" evidence="7">
    <location>
        <begin position="28"/>
        <end position="465"/>
    </location>
</feature>
<dbReference type="InterPro" id="IPR037185">
    <property type="entry name" value="EmrE-like"/>
</dbReference>
<dbReference type="PANTHER" id="PTHR42920">
    <property type="entry name" value="OS03G0707200 PROTEIN-RELATED"/>
    <property type="match status" value="1"/>
</dbReference>
<evidence type="ECO:0000256" key="5">
    <source>
        <dbReference type="ARBA" id="ARBA00023136"/>
    </source>
</evidence>
<protein>
    <recommendedName>
        <fullName evidence="8">EamA domain-containing protein</fullName>
    </recommendedName>
</protein>
<evidence type="ECO:0000256" key="3">
    <source>
        <dbReference type="ARBA" id="ARBA00022692"/>
    </source>
</evidence>
<evidence type="ECO:0000256" key="4">
    <source>
        <dbReference type="ARBA" id="ARBA00022989"/>
    </source>
</evidence>
<dbReference type="GO" id="GO:0016020">
    <property type="term" value="C:membrane"/>
    <property type="evidence" value="ECO:0000318"/>
    <property type="project" value="GO_Central"/>
</dbReference>
<feature type="domain" description="EamA" evidence="8">
    <location>
        <begin position="293"/>
        <end position="441"/>
    </location>
</feature>
<dbReference type="GO" id="GO:0005886">
    <property type="term" value="C:plasma membrane"/>
    <property type="evidence" value="ECO:0007669"/>
    <property type="project" value="UniProtKB-SubCell"/>
</dbReference>
<dbReference type="PaxDb" id="35128-Thaps24425"/>
<accession>B8C9Z6</accession>
<dbReference type="PANTHER" id="PTHR42920:SF5">
    <property type="entry name" value="EAMA DOMAIN-CONTAINING PROTEIN"/>
    <property type="match status" value="1"/>
</dbReference>
<feature type="transmembrane region" description="Helical" evidence="6">
    <location>
        <begin position="322"/>
        <end position="346"/>
    </location>
</feature>
<evidence type="ECO:0000259" key="8">
    <source>
        <dbReference type="Pfam" id="PF00892"/>
    </source>
</evidence>
<evidence type="ECO:0000256" key="7">
    <source>
        <dbReference type="SAM" id="SignalP"/>
    </source>
</evidence>
<feature type="transmembrane region" description="Helical" evidence="6">
    <location>
        <begin position="260"/>
        <end position="278"/>
    </location>
</feature>
<sequence>MIMTRLSSIPSCCMLCLIASSSAPSNAFSPTLVITTHHEHTSHTILNVATNPLPLFQDQANQTSLSLPYFDDATATLNYATTISSRATTIFNNDDFDDAECDVVIIKNDPQCIEAGGLVQYCSIEGEAPAPIPNTFIENVLSSYIGSRAVLAGVAIMYATNFPLGAIMNDNLPASAATSSRMVLATLVLSPFLMQLKPTLRMQVLLGGSFVSLGYISQSIALVDTSPALVSFLGSATVMWCPFLSWLVDKKPMSIKEAPQTWLAAFLCLSGVAALELLGSSGLEESLSRLGTGDALSLVQAVGFGTGIFMSEKMMKKEPDQALPITAGLVATTAFISMVWCMLDGWMSTPGWESMGLPGLILDPDMRTVALAVAWTGVLSTSTNFCIENCALGRVPSSEASVILATEPLWASLFAAILFHEEFGVSDYVGGVLMITACLVNTLKPSDFKRFFGVFTGSNEACDQR</sequence>
<reference evidence="9 10" key="1">
    <citation type="journal article" date="2004" name="Science">
        <title>The genome of the diatom Thalassiosira pseudonana: ecology, evolution, and metabolism.</title>
        <authorList>
            <person name="Armbrust E.V."/>
            <person name="Berges J.A."/>
            <person name="Bowler C."/>
            <person name="Green B.R."/>
            <person name="Martinez D."/>
            <person name="Putnam N.H."/>
            <person name="Zhou S."/>
            <person name="Allen A.E."/>
            <person name="Apt K.E."/>
            <person name="Bechner M."/>
            <person name="Brzezinski M.A."/>
            <person name="Chaal B.K."/>
            <person name="Chiovitti A."/>
            <person name="Davis A.K."/>
            <person name="Demarest M.S."/>
            <person name="Detter J.C."/>
            <person name="Glavina T."/>
            <person name="Goodstein D."/>
            <person name="Hadi M.Z."/>
            <person name="Hellsten U."/>
            <person name="Hildebrand M."/>
            <person name="Jenkins B.D."/>
            <person name="Jurka J."/>
            <person name="Kapitonov V.V."/>
            <person name="Kroger N."/>
            <person name="Lau W.W."/>
            <person name="Lane T.W."/>
            <person name="Larimer F.W."/>
            <person name="Lippmeier J.C."/>
            <person name="Lucas S."/>
            <person name="Medina M."/>
            <person name="Montsant A."/>
            <person name="Obornik M."/>
            <person name="Parker M.S."/>
            <person name="Palenik B."/>
            <person name="Pazour G.J."/>
            <person name="Richardson P.M."/>
            <person name="Rynearson T.A."/>
            <person name="Saito M.A."/>
            <person name="Schwartz D.C."/>
            <person name="Thamatrakoln K."/>
            <person name="Valentin K."/>
            <person name="Vardi A."/>
            <person name="Wilkerson F.P."/>
            <person name="Rokhsar D.S."/>
        </authorList>
    </citation>
    <scope>NUCLEOTIDE SEQUENCE [LARGE SCALE GENOMIC DNA]</scope>
    <source>
        <strain evidence="9 10">CCMP1335</strain>
    </source>
</reference>
<evidence type="ECO:0000256" key="2">
    <source>
        <dbReference type="ARBA" id="ARBA00022475"/>
    </source>
</evidence>
<keyword evidence="10" id="KW-1185">Reference proteome</keyword>
<gene>
    <name evidence="9" type="ORF">THAPSDRAFT_24425</name>
</gene>
<evidence type="ECO:0000256" key="1">
    <source>
        <dbReference type="ARBA" id="ARBA00004651"/>
    </source>
</evidence>
<reference evidence="9 10" key="2">
    <citation type="journal article" date="2008" name="Nature">
        <title>The Phaeodactylum genome reveals the evolutionary history of diatom genomes.</title>
        <authorList>
            <person name="Bowler C."/>
            <person name="Allen A.E."/>
            <person name="Badger J.H."/>
            <person name="Grimwood J."/>
            <person name="Jabbari K."/>
            <person name="Kuo A."/>
            <person name="Maheswari U."/>
            <person name="Martens C."/>
            <person name="Maumus F."/>
            <person name="Otillar R.P."/>
            <person name="Rayko E."/>
            <person name="Salamov A."/>
            <person name="Vandepoele K."/>
            <person name="Beszteri B."/>
            <person name="Gruber A."/>
            <person name="Heijde M."/>
            <person name="Katinka M."/>
            <person name="Mock T."/>
            <person name="Valentin K."/>
            <person name="Verret F."/>
            <person name="Berges J.A."/>
            <person name="Brownlee C."/>
            <person name="Cadoret J.P."/>
            <person name="Chiovitti A."/>
            <person name="Choi C.J."/>
            <person name="Coesel S."/>
            <person name="De Martino A."/>
            <person name="Detter J.C."/>
            <person name="Durkin C."/>
            <person name="Falciatore A."/>
            <person name="Fournet J."/>
            <person name="Haruta M."/>
            <person name="Huysman M.J."/>
            <person name="Jenkins B.D."/>
            <person name="Jiroutova K."/>
            <person name="Jorgensen R.E."/>
            <person name="Joubert Y."/>
            <person name="Kaplan A."/>
            <person name="Kroger N."/>
            <person name="Kroth P.G."/>
            <person name="La Roche J."/>
            <person name="Lindquist E."/>
            <person name="Lommer M."/>
            <person name="Martin-Jezequel V."/>
            <person name="Lopez P.J."/>
            <person name="Lucas S."/>
            <person name="Mangogna M."/>
            <person name="McGinnis K."/>
            <person name="Medlin L.K."/>
            <person name="Montsant A."/>
            <person name="Oudot-Le Secq M.P."/>
            <person name="Napoli C."/>
            <person name="Obornik M."/>
            <person name="Parker M.S."/>
            <person name="Petit J.L."/>
            <person name="Porcel B.M."/>
            <person name="Poulsen N."/>
            <person name="Robison M."/>
            <person name="Rychlewski L."/>
            <person name="Rynearson T.A."/>
            <person name="Schmutz J."/>
            <person name="Shapiro H."/>
            <person name="Siaut M."/>
            <person name="Stanley M."/>
            <person name="Sussman M.R."/>
            <person name="Taylor A.R."/>
            <person name="Vardi A."/>
            <person name="von Dassow P."/>
            <person name="Vyverman W."/>
            <person name="Willis A."/>
            <person name="Wyrwicz L.S."/>
            <person name="Rokhsar D.S."/>
            <person name="Weissenbach J."/>
            <person name="Armbrust E.V."/>
            <person name="Green B.R."/>
            <person name="Van de Peer Y."/>
            <person name="Grigoriev I.V."/>
        </authorList>
    </citation>
    <scope>NUCLEOTIDE SEQUENCE [LARGE SCALE GENOMIC DNA]</scope>
    <source>
        <strain evidence="9 10">CCMP1335</strain>
    </source>
</reference>